<keyword evidence="3" id="KW-1185">Reference proteome</keyword>
<sequence length="69" mass="7485">MLASSNDQSTSANEAFTSRQAQWQAVTASLLGHTLRPANQTEQPDELGGAAFVLGFPHEEQSEKEHSDE</sequence>
<dbReference type="EMBL" id="WHPN01000270">
    <property type="protein sequence ID" value="KAF4408572.1"/>
    <property type="molecule type" value="Genomic_DNA"/>
</dbReference>
<accession>A0ABQ7FIW7</accession>
<feature type="region of interest" description="Disordered" evidence="1">
    <location>
        <begin position="38"/>
        <end position="69"/>
    </location>
</feature>
<proteinExistence type="predicted"/>
<gene>
    <name evidence="2" type="ORF">GCU69_13585</name>
</gene>
<name>A0ABQ7FIW7_9ACTN</name>
<evidence type="ECO:0008006" key="4">
    <source>
        <dbReference type="Google" id="ProtNLM"/>
    </source>
</evidence>
<feature type="compositionally biased region" description="Basic and acidic residues" evidence="1">
    <location>
        <begin position="57"/>
        <end position="69"/>
    </location>
</feature>
<evidence type="ECO:0000256" key="1">
    <source>
        <dbReference type="SAM" id="MobiDB-lite"/>
    </source>
</evidence>
<comment type="caution">
    <text evidence="2">The sequence shown here is derived from an EMBL/GenBank/DDBJ whole genome shotgun (WGS) entry which is preliminary data.</text>
</comment>
<organism evidence="2 3">
    <name type="scientific">Streptomyces lycii</name>
    <dbReference type="NCBI Taxonomy" id="2654337"/>
    <lineage>
        <taxon>Bacteria</taxon>
        <taxon>Bacillati</taxon>
        <taxon>Actinomycetota</taxon>
        <taxon>Actinomycetes</taxon>
        <taxon>Kitasatosporales</taxon>
        <taxon>Streptomycetaceae</taxon>
        <taxon>Streptomyces</taxon>
    </lineage>
</organism>
<protein>
    <recommendedName>
        <fullName evidence="4">DUF397 domain-containing protein</fullName>
    </recommendedName>
</protein>
<evidence type="ECO:0000313" key="3">
    <source>
        <dbReference type="Proteomes" id="UP000621266"/>
    </source>
</evidence>
<reference evidence="2 3" key="1">
    <citation type="submission" date="2019-10" db="EMBL/GenBank/DDBJ databases">
        <title>Streptomyces tenebrisbrunneis sp.nov., an endogenous actinomycete isolated from of Lycium ruthenicum.</title>
        <authorList>
            <person name="Ma L."/>
        </authorList>
    </citation>
    <scope>NUCLEOTIDE SEQUENCE [LARGE SCALE GENOMIC DNA]</scope>
    <source>
        <strain evidence="2 3">TRM 66187</strain>
    </source>
</reference>
<evidence type="ECO:0000313" key="2">
    <source>
        <dbReference type="EMBL" id="KAF4408572.1"/>
    </source>
</evidence>
<dbReference type="RefSeq" id="WP_156206182.1">
    <property type="nucleotide sequence ID" value="NZ_WHPN01000270.1"/>
</dbReference>
<dbReference type="Proteomes" id="UP000621266">
    <property type="component" value="Unassembled WGS sequence"/>
</dbReference>